<dbReference type="Gene3D" id="3.40.50.1970">
    <property type="match status" value="1"/>
</dbReference>
<feature type="domain" description="Fe-containing alcohol dehydrogenase-like C-terminal" evidence="3">
    <location>
        <begin position="178"/>
        <end position="375"/>
    </location>
</feature>
<dbReference type="InterPro" id="IPR018211">
    <property type="entry name" value="ADH_Fe_CS"/>
</dbReference>
<dbReference type="PROSITE" id="PS00913">
    <property type="entry name" value="ADH_IRON_1"/>
    <property type="match status" value="1"/>
</dbReference>
<organism evidence="4 5">
    <name type="scientific">Olivibacter ginsenosidimutans</name>
    <dbReference type="NCBI Taxonomy" id="1176537"/>
    <lineage>
        <taxon>Bacteria</taxon>
        <taxon>Pseudomonadati</taxon>
        <taxon>Bacteroidota</taxon>
        <taxon>Sphingobacteriia</taxon>
        <taxon>Sphingobacteriales</taxon>
        <taxon>Sphingobacteriaceae</taxon>
        <taxon>Olivibacter</taxon>
    </lineage>
</organism>
<reference evidence="5" key="1">
    <citation type="journal article" date="2019" name="Int. J. Syst. Evol. Microbiol.">
        <title>The Global Catalogue of Microorganisms (GCM) 10K type strain sequencing project: providing services to taxonomists for standard genome sequencing and annotation.</title>
        <authorList>
            <consortium name="The Broad Institute Genomics Platform"/>
            <consortium name="The Broad Institute Genome Sequencing Center for Infectious Disease"/>
            <person name="Wu L."/>
            <person name="Ma J."/>
        </authorList>
    </citation>
    <scope>NUCLEOTIDE SEQUENCE [LARGE SCALE GENOMIC DNA]</scope>
    <source>
        <strain evidence="5">JCM 18200</strain>
    </source>
</reference>
<evidence type="ECO:0000259" key="2">
    <source>
        <dbReference type="Pfam" id="PF00465"/>
    </source>
</evidence>
<dbReference type="RefSeq" id="WP_345230243.1">
    <property type="nucleotide sequence ID" value="NZ_BAABIQ010000003.1"/>
</dbReference>
<dbReference type="InterPro" id="IPR056798">
    <property type="entry name" value="ADH_Fe_C"/>
</dbReference>
<proteinExistence type="predicted"/>
<keyword evidence="5" id="KW-1185">Reference proteome</keyword>
<dbReference type="Pfam" id="PF00465">
    <property type="entry name" value="Fe-ADH"/>
    <property type="match status" value="1"/>
</dbReference>
<sequence length="375" mass="41000">MTKVYIGRGALNALVSILTEVKPQRILLVTGKSSYDQHPLRGLLEQQLQGFQVQRHSEFQVNPTLDDLVHGAQVKQAFAPHLIIGIGGGSVLDTAKLLKVLPTEEQAIVETISSERAIQENNAPLILLPTTAGSGSEATHFAVAYMGKKKYSVASPYLLPNYTLVDAALTDSMPAYLTAVSGFDALAQAIESYWNIKATKESLAYATESISLILPHLEKVVLTPCPASRDALSKAAYLAGKAINITKTTAPHALSYGFTLNYGIPHGHAVMLTLPALLRHQSTDAIAVLHTVSPKHYNERMLKLYHLFGKANGAEVADYLEKLMDKLGLQRRLQDFAIPLDDLSMLVAHVNVERLNNHPVRLTPKDLMQILEAIY</sequence>
<comment type="caution">
    <text evidence="4">The sequence shown here is derived from an EMBL/GenBank/DDBJ whole genome shotgun (WGS) entry which is preliminary data.</text>
</comment>
<dbReference type="InterPro" id="IPR001670">
    <property type="entry name" value="ADH_Fe/GldA"/>
</dbReference>
<dbReference type="SUPFAM" id="SSF56796">
    <property type="entry name" value="Dehydroquinate synthase-like"/>
    <property type="match status" value="1"/>
</dbReference>
<evidence type="ECO:0000313" key="4">
    <source>
        <dbReference type="EMBL" id="GAA4781482.1"/>
    </source>
</evidence>
<dbReference type="EMBL" id="BAABIQ010000003">
    <property type="protein sequence ID" value="GAA4781482.1"/>
    <property type="molecule type" value="Genomic_DNA"/>
</dbReference>
<evidence type="ECO:0000313" key="5">
    <source>
        <dbReference type="Proteomes" id="UP001501411"/>
    </source>
</evidence>
<evidence type="ECO:0000256" key="1">
    <source>
        <dbReference type="ARBA" id="ARBA00023002"/>
    </source>
</evidence>
<dbReference type="InterPro" id="IPR039697">
    <property type="entry name" value="Alcohol_dehydrogenase_Fe"/>
</dbReference>
<dbReference type="PANTHER" id="PTHR11496:SF103">
    <property type="entry name" value="DEHYDROGENASE, PUTATIVE-RELATED"/>
    <property type="match status" value="1"/>
</dbReference>
<evidence type="ECO:0000259" key="3">
    <source>
        <dbReference type="Pfam" id="PF25137"/>
    </source>
</evidence>
<dbReference type="Proteomes" id="UP001501411">
    <property type="component" value="Unassembled WGS sequence"/>
</dbReference>
<dbReference type="CDD" id="cd08182">
    <property type="entry name" value="HEPD"/>
    <property type="match status" value="1"/>
</dbReference>
<keyword evidence="1" id="KW-0560">Oxidoreductase</keyword>
<feature type="domain" description="Alcohol dehydrogenase iron-type/glycerol dehydrogenase GldA" evidence="2">
    <location>
        <begin position="2"/>
        <end position="166"/>
    </location>
</feature>
<protein>
    <submittedName>
        <fullName evidence="4">Phosphonoacetaldehyde reductase</fullName>
    </submittedName>
</protein>
<accession>A0ABP9AK29</accession>
<dbReference type="Gene3D" id="1.20.1090.10">
    <property type="entry name" value="Dehydroquinate synthase-like - alpha domain"/>
    <property type="match status" value="1"/>
</dbReference>
<name>A0ABP9AK29_9SPHI</name>
<dbReference type="InterPro" id="IPR035873">
    <property type="entry name" value="PhpC"/>
</dbReference>
<gene>
    <name evidence="4" type="ORF">GCM10023231_06280</name>
</gene>
<dbReference type="PANTHER" id="PTHR11496">
    <property type="entry name" value="ALCOHOL DEHYDROGENASE"/>
    <property type="match status" value="1"/>
</dbReference>
<dbReference type="Pfam" id="PF25137">
    <property type="entry name" value="ADH_Fe_C"/>
    <property type="match status" value="1"/>
</dbReference>